<name>A0A5C1DGU8_9NEIS</name>
<dbReference type="InterPro" id="IPR005017">
    <property type="entry name" value="OMPP1/FadL/TodX"/>
</dbReference>
<evidence type="ECO:0000256" key="1">
    <source>
        <dbReference type="ARBA" id="ARBA00004571"/>
    </source>
</evidence>
<dbReference type="PANTHER" id="PTHR35093:SF8">
    <property type="entry name" value="OUTER MEMBRANE PROTEIN NMB0088-RELATED"/>
    <property type="match status" value="1"/>
</dbReference>
<evidence type="ECO:0000313" key="8">
    <source>
        <dbReference type="EMBL" id="QEL55904.1"/>
    </source>
</evidence>
<keyword evidence="7" id="KW-0998">Cell outer membrane</keyword>
<dbReference type="SUPFAM" id="SSF56935">
    <property type="entry name" value="Porins"/>
    <property type="match status" value="1"/>
</dbReference>
<keyword evidence="3" id="KW-1134">Transmembrane beta strand</keyword>
<dbReference type="Proteomes" id="UP000322079">
    <property type="component" value="Chromosome"/>
</dbReference>
<keyword evidence="4" id="KW-0812">Transmembrane</keyword>
<dbReference type="GO" id="GO:0015483">
    <property type="term" value="F:long-chain fatty acid transporting porin activity"/>
    <property type="evidence" value="ECO:0007669"/>
    <property type="project" value="TreeGrafter"/>
</dbReference>
<reference evidence="8 9" key="1">
    <citation type="submission" date="2019-08" db="EMBL/GenBank/DDBJ databases">
        <title>Chromobacterium paludis, a novel bacterium isolated from a Maryland marsh pond.</title>
        <authorList>
            <person name="Blackburn M.B."/>
            <person name="Gundersen-Rindal D.E."/>
        </authorList>
    </citation>
    <scope>NUCLEOTIDE SEQUENCE [LARGE SCALE GENOMIC DNA]</scope>
    <source>
        <strain evidence="9">IIBBL 257-1</strain>
    </source>
</reference>
<dbReference type="AlphaFoldDB" id="A0A5C1DGU8"/>
<comment type="similarity">
    <text evidence="2">Belongs to the OmpP1/FadL family.</text>
</comment>
<evidence type="ECO:0000256" key="2">
    <source>
        <dbReference type="ARBA" id="ARBA00008163"/>
    </source>
</evidence>
<evidence type="ECO:0000256" key="3">
    <source>
        <dbReference type="ARBA" id="ARBA00022452"/>
    </source>
</evidence>
<evidence type="ECO:0000313" key="9">
    <source>
        <dbReference type="Proteomes" id="UP000322079"/>
    </source>
</evidence>
<accession>A0A5C1DGU8</accession>
<gene>
    <name evidence="8" type="ORF">FYK34_10175</name>
</gene>
<dbReference type="EMBL" id="CP043473">
    <property type="protein sequence ID" value="QEL55904.1"/>
    <property type="molecule type" value="Genomic_DNA"/>
</dbReference>
<sequence>MQALSIYHACAAWPAVPANQKNVSGTFAMPYALRPARLISLAVASLFAAAPAANAAGFQLTEQSVAAMGRAYAGAGVAGDDLSAVFYNPAGMTLLSGTRAQGGLTYAEINAPFNGSNTTVSANPLTGKPLATTTANASDNGRAPGEAIPNAYFTHQINAQWHVGLGLTTPFGLGARYSENWGGRDNGISSSIQTLDINPSLAYKLDEHWSFGGGVSAQYAKAKLKKGAFLPGVTGELHADSWGFGYNLGVMYAYSADTRVGLSYRSKISHQAKGDYTNAGFPNLPLAPGLALPLSKLNGTYAGSADVTAPESLLLSGYSKLNSKFALAGTVRWTHWSRFDQLVVKGSPAFTYPAGFPVVGGKSVDTTTIIDNHWKNSWLFSIGGDYFYSDALTLRAGLGYETTPVPNAQHRNALIPDANRVWLSLGAGYQIGKQTRIDASYAYLRAMGDTKIDNTSKSPFGTQSHLRGDYSSITGHLLGVQLQYRF</sequence>
<keyword evidence="9" id="KW-1185">Reference proteome</keyword>
<evidence type="ECO:0000256" key="7">
    <source>
        <dbReference type="ARBA" id="ARBA00023237"/>
    </source>
</evidence>
<keyword evidence="5" id="KW-0732">Signal</keyword>
<comment type="subcellular location">
    <subcellularLocation>
        <location evidence="1">Cell outer membrane</location>
        <topology evidence="1">Multi-pass membrane protein</topology>
    </subcellularLocation>
</comment>
<dbReference type="KEGG" id="chrm:FYK34_10175"/>
<evidence type="ECO:0000256" key="5">
    <source>
        <dbReference type="ARBA" id="ARBA00022729"/>
    </source>
</evidence>
<protein>
    <recommendedName>
        <fullName evidence="10">Transporter</fullName>
    </recommendedName>
</protein>
<evidence type="ECO:0000256" key="4">
    <source>
        <dbReference type="ARBA" id="ARBA00022692"/>
    </source>
</evidence>
<dbReference type="Pfam" id="PF03349">
    <property type="entry name" value="Toluene_X"/>
    <property type="match status" value="1"/>
</dbReference>
<keyword evidence="6" id="KW-0472">Membrane</keyword>
<dbReference type="PANTHER" id="PTHR35093">
    <property type="entry name" value="OUTER MEMBRANE PROTEIN NMB0088-RELATED"/>
    <property type="match status" value="1"/>
</dbReference>
<evidence type="ECO:0008006" key="10">
    <source>
        <dbReference type="Google" id="ProtNLM"/>
    </source>
</evidence>
<organism evidence="8 9">
    <name type="scientific">Chromobacterium paludis</name>
    <dbReference type="NCBI Taxonomy" id="2605945"/>
    <lineage>
        <taxon>Bacteria</taxon>
        <taxon>Pseudomonadati</taxon>
        <taxon>Pseudomonadota</taxon>
        <taxon>Betaproteobacteria</taxon>
        <taxon>Neisseriales</taxon>
        <taxon>Chromobacteriaceae</taxon>
        <taxon>Chromobacterium</taxon>
    </lineage>
</organism>
<proteinExistence type="inferred from homology"/>
<evidence type="ECO:0000256" key="6">
    <source>
        <dbReference type="ARBA" id="ARBA00023136"/>
    </source>
</evidence>
<dbReference type="GO" id="GO:0009279">
    <property type="term" value="C:cell outer membrane"/>
    <property type="evidence" value="ECO:0007669"/>
    <property type="project" value="UniProtKB-SubCell"/>
</dbReference>
<dbReference type="Gene3D" id="2.40.160.60">
    <property type="entry name" value="Outer membrane protein transport protein (OMPP1/FadL/TodX)"/>
    <property type="match status" value="1"/>
</dbReference>